<keyword evidence="3 6" id="KW-0547">Nucleotide-binding</keyword>
<evidence type="ECO:0000313" key="8">
    <source>
        <dbReference type="EMBL" id="TCP41721.1"/>
    </source>
</evidence>
<evidence type="ECO:0000259" key="7">
    <source>
        <dbReference type="Pfam" id="PF01171"/>
    </source>
</evidence>
<dbReference type="InterPro" id="IPR011063">
    <property type="entry name" value="TilS/TtcA_N"/>
</dbReference>
<comment type="subcellular location">
    <subcellularLocation>
        <location evidence="6">Cytoplasm</location>
    </subcellularLocation>
</comment>
<sequence>MQLSPAARAIEAALAAACPGDAPLGVAVSGGGDSMAVLCALAARGRPPVHAVTVDHGLRPEAADEARFVADTCARLGVSHDVLRWGGWDGTGNLQDAARRARYALIADWAAGRRIGRVALGHTRDDQAETVLMRLARGAGVDGLSAMAPARMARGVTWLRPALGLSRAELRAYLAERGQRWVEDPSNEDTRFDRVQARRALAALAPLGIEAAGLAAVARRMASARAALAACTLDAAARVARADRGDVVIDRAGLAALPDEIARRLLVAALCWVASAEYPPRAEALADMRAALARAPRATLHGCLVSVAGEGLRVAREPAAVARATAAPGTPWDGRWLLEGPYAPGMELRALGAAGLAACPDWREAGLPRASLLASPAVWRGDTLVAAPLAGHGAGWQARLATSLSERIIAH</sequence>
<dbReference type="InterPro" id="IPR012795">
    <property type="entry name" value="tRNA_Ile_lys_synt_N"/>
</dbReference>
<comment type="catalytic activity">
    <reaction evidence="5 6">
        <text>cytidine(34) in tRNA(Ile2) + L-lysine + ATP = lysidine(34) in tRNA(Ile2) + AMP + diphosphate + H(+)</text>
        <dbReference type="Rhea" id="RHEA:43744"/>
        <dbReference type="Rhea" id="RHEA-COMP:10625"/>
        <dbReference type="Rhea" id="RHEA-COMP:10670"/>
        <dbReference type="ChEBI" id="CHEBI:15378"/>
        <dbReference type="ChEBI" id="CHEBI:30616"/>
        <dbReference type="ChEBI" id="CHEBI:32551"/>
        <dbReference type="ChEBI" id="CHEBI:33019"/>
        <dbReference type="ChEBI" id="CHEBI:82748"/>
        <dbReference type="ChEBI" id="CHEBI:83665"/>
        <dbReference type="ChEBI" id="CHEBI:456215"/>
        <dbReference type="EC" id="6.3.4.19"/>
    </reaction>
</comment>
<comment type="function">
    <text evidence="6">Ligates lysine onto the cytidine present at position 34 of the AUA codon-specific tRNA(Ile) that contains the anticodon CAU, in an ATP-dependent manner. Cytidine is converted to lysidine, thus changing the amino acid specificity of the tRNA from methionine to isoleucine.</text>
</comment>
<gene>
    <name evidence="6" type="primary">tilS</name>
    <name evidence="8" type="ORF">EV662_10464</name>
</gene>
<dbReference type="InterPro" id="IPR012094">
    <property type="entry name" value="tRNA_Ile_lys_synt"/>
</dbReference>
<keyword evidence="4 6" id="KW-0067">ATP-binding</keyword>
<dbReference type="PANTHER" id="PTHR43033:SF1">
    <property type="entry name" value="TRNA(ILE)-LYSIDINE SYNTHASE-RELATED"/>
    <property type="match status" value="1"/>
</dbReference>
<accession>A0A4R2Q4W6</accession>
<dbReference type="AlphaFoldDB" id="A0A4R2Q4W6"/>
<dbReference type="Gene3D" id="3.40.50.620">
    <property type="entry name" value="HUPs"/>
    <property type="match status" value="1"/>
</dbReference>
<evidence type="ECO:0000256" key="4">
    <source>
        <dbReference type="ARBA" id="ARBA00022840"/>
    </source>
</evidence>
<keyword evidence="6" id="KW-0963">Cytoplasm</keyword>
<dbReference type="GO" id="GO:0005524">
    <property type="term" value="F:ATP binding"/>
    <property type="evidence" value="ECO:0007669"/>
    <property type="project" value="UniProtKB-UniRule"/>
</dbReference>
<dbReference type="GO" id="GO:0006400">
    <property type="term" value="P:tRNA modification"/>
    <property type="evidence" value="ECO:0007669"/>
    <property type="project" value="UniProtKB-UniRule"/>
</dbReference>
<evidence type="ECO:0000256" key="6">
    <source>
        <dbReference type="HAMAP-Rule" id="MF_01161"/>
    </source>
</evidence>
<comment type="caution">
    <text evidence="8">The sequence shown here is derived from an EMBL/GenBank/DDBJ whole genome shotgun (WGS) entry which is preliminary data.</text>
</comment>
<proteinExistence type="inferred from homology"/>
<dbReference type="Pfam" id="PF01171">
    <property type="entry name" value="ATP_bind_3"/>
    <property type="match status" value="1"/>
</dbReference>
<comment type="domain">
    <text evidence="6">The N-terminal region contains the highly conserved SGGXDS motif, predicted to be a P-loop motif involved in ATP binding.</text>
</comment>
<evidence type="ECO:0000256" key="3">
    <source>
        <dbReference type="ARBA" id="ARBA00022741"/>
    </source>
</evidence>
<dbReference type="PANTHER" id="PTHR43033">
    <property type="entry name" value="TRNA(ILE)-LYSIDINE SYNTHASE-RELATED"/>
    <property type="match status" value="1"/>
</dbReference>
<evidence type="ECO:0000313" key="9">
    <source>
        <dbReference type="Proteomes" id="UP000294835"/>
    </source>
</evidence>
<dbReference type="CDD" id="cd01992">
    <property type="entry name" value="TilS_N"/>
    <property type="match status" value="1"/>
</dbReference>
<keyword evidence="2 6" id="KW-0819">tRNA processing</keyword>
<keyword evidence="1 6" id="KW-0436">Ligase</keyword>
<organism evidence="8 9">
    <name type="scientific">Rhodovulum marinum</name>
    <dbReference type="NCBI Taxonomy" id="320662"/>
    <lineage>
        <taxon>Bacteria</taxon>
        <taxon>Pseudomonadati</taxon>
        <taxon>Pseudomonadota</taxon>
        <taxon>Alphaproteobacteria</taxon>
        <taxon>Rhodobacterales</taxon>
        <taxon>Paracoccaceae</taxon>
        <taxon>Rhodovulum</taxon>
    </lineage>
</organism>
<comment type="similarity">
    <text evidence="6">Belongs to the tRNA(Ile)-lysidine synthase family.</text>
</comment>
<dbReference type="HAMAP" id="MF_01161">
    <property type="entry name" value="tRNA_Ile_lys_synt"/>
    <property type="match status" value="1"/>
</dbReference>
<evidence type="ECO:0000256" key="2">
    <source>
        <dbReference type="ARBA" id="ARBA00022694"/>
    </source>
</evidence>
<dbReference type="InterPro" id="IPR014729">
    <property type="entry name" value="Rossmann-like_a/b/a_fold"/>
</dbReference>
<name>A0A4R2Q4W6_9RHOB</name>
<reference evidence="8 9" key="1">
    <citation type="submission" date="2019-03" db="EMBL/GenBank/DDBJ databases">
        <title>Genomic Encyclopedia of Type Strains, Phase IV (KMG-IV): sequencing the most valuable type-strain genomes for metagenomic binning, comparative biology and taxonomic classification.</title>
        <authorList>
            <person name="Goeker M."/>
        </authorList>
    </citation>
    <scope>NUCLEOTIDE SEQUENCE [LARGE SCALE GENOMIC DNA]</scope>
    <source>
        <strain evidence="8 9">DSM 18063</strain>
    </source>
</reference>
<evidence type="ECO:0000256" key="5">
    <source>
        <dbReference type="ARBA" id="ARBA00048539"/>
    </source>
</evidence>
<feature type="domain" description="tRNA(Ile)-lysidine/2-thiocytidine synthase N-terminal" evidence="7">
    <location>
        <begin position="25"/>
        <end position="199"/>
    </location>
</feature>
<dbReference type="SUPFAM" id="SSF52402">
    <property type="entry name" value="Adenine nucleotide alpha hydrolases-like"/>
    <property type="match status" value="1"/>
</dbReference>
<dbReference type="Proteomes" id="UP000294835">
    <property type="component" value="Unassembled WGS sequence"/>
</dbReference>
<dbReference type="EMBL" id="SLXP01000004">
    <property type="protein sequence ID" value="TCP41721.1"/>
    <property type="molecule type" value="Genomic_DNA"/>
</dbReference>
<keyword evidence="9" id="KW-1185">Reference proteome</keyword>
<dbReference type="NCBIfam" id="TIGR02432">
    <property type="entry name" value="lysidine_TilS_N"/>
    <property type="match status" value="1"/>
</dbReference>
<protein>
    <recommendedName>
        <fullName evidence="6">tRNA(Ile)-lysidine synthase</fullName>
        <ecNumber evidence="6">6.3.4.19</ecNumber>
    </recommendedName>
    <alternativeName>
        <fullName evidence="6">tRNA(Ile)-2-lysyl-cytidine synthase</fullName>
    </alternativeName>
    <alternativeName>
        <fullName evidence="6">tRNA(Ile)-lysidine synthetase</fullName>
    </alternativeName>
</protein>
<dbReference type="GO" id="GO:0032267">
    <property type="term" value="F:tRNA(Ile)-lysidine synthase activity"/>
    <property type="evidence" value="ECO:0007669"/>
    <property type="project" value="UniProtKB-EC"/>
</dbReference>
<dbReference type="EC" id="6.3.4.19" evidence="6"/>
<dbReference type="GO" id="GO:0005737">
    <property type="term" value="C:cytoplasm"/>
    <property type="evidence" value="ECO:0007669"/>
    <property type="project" value="UniProtKB-SubCell"/>
</dbReference>
<feature type="binding site" evidence="6">
    <location>
        <begin position="29"/>
        <end position="34"/>
    </location>
    <ligand>
        <name>ATP</name>
        <dbReference type="ChEBI" id="CHEBI:30616"/>
    </ligand>
</feature>
<evidence type="ECO:0000256" key="1">
    <source>
        <dbReference type="ARBA" id="ARBA00022598"/>
    </source>
</evidence>